<dbReference type="Pfam" id="PF13489">
    <property type="entry name" value="Methyltransf_23"/>
    <property type="match status" value="1"/>
</dbReference>
<dbReference type="PANTHER" id="PTHR43464:SF23">
    <property type="entry name" value="JUVENILE HORMONE ACID O-METHYLTRANSFERASE"/>
    <property type="match status" value="1"/>
</dbReference>
<dbReference type="GO" id="GO:0032259">
    <property type="term" value="P:methylation"/>
    <property type="evidence" value="ECO:0007669"/>
    <property type="project" value="UniProtKB-KW"/>
</dbReference>
<keyword evidence="1" id="KW-0489">Methyltransferase</keyword>
<dbReference type="CDD" id="cd02440">
    <property type="entry name" value="AdoMet_MTases"/>
    <property type="match status" value="1"/>
</dbReference>
<proteinExistence type="predicted"/>
<gene>
    <name evidence="1" type="ORF">QR46_3399</name>
</gene>
<dbReference type="Proteomes" id="UP000070089">
    <property type="component" value="Unassembled WGS sequence"/>
</dbReference>
<dbReference type="Gene3D" id="3.40.50.150">
    <property type="entry name" value="Vaccinia Virus protein VP39"/>
    <property type="match status" value="1"/>
</dbReference>
<sequence>MFMNKASTENQDTPATAIARIREENCDPTLFGVYDGYRDIIVMKYDLESETLVNFSIDELRTIRMPQYRNILLRYENIPITNVHFGTVVRKCSDLSLTDLTASPITVELCRKIYVDPETKALPPILLYVPAWPAQQDSLSPSSTVPINAQIISELLENSPIVAICKSFANIEQFSIQTNFKKSIPQVSDTPGAKPDPASGEQLYKLMNYHAHVGYFATWIVERCPAVKKHRSTEKAAEVQNLLNKVYKKWNTKQLALNTRKYDDYVYDELYKLLWTSRKRPQPLKVAAPNSAHRQFRRVVEIVTAVEEAAGCTNLRHITEASLKENTYQFSFKPASILDIGCADGYVLEALGKAYGLTTEQLVGMDIRPPQSKEIVFVERSALDSTAFEPESFDLITISMTLHHIARWKTVLRNARSWVKPNGYIFVREHDATSNADRLLLDIHDGAFNGSVWENPEQSWESFVAFARSYFFGYATLCLSAAIAGLKLSCAQWDTTDIVNWKTHGMIYTAVFVRTDEPVIPPISGTSQEIEKHAAACTDIVFNVLDPITHPDALKPGIFTVIAEESSFIAPQLAPLIATIAPNLKYVPFQPSSPLSAQPFIVILEASTAKHYEDIFRSGADKLPQYVAIYRTREKMDAHKGASLVIEKEIGSAGYKLVNNGLVCHPDFAVACFSRSTDSSSDKMKVLKY</sequence>
<dbReference type="VEuPathDB" id="GiardiaDB:QR46_3399"/>
<protein>
    <submittedName>
        <fullName evidence="1">Methyltransferase</fullName>
    </submittedName>
</protein>
<dbReference type="PANTHER" id="PTHR43464">
    <property type="entry name" value="METHYLTRANSFERASE"/>
    <property type="match status" value="1"/>
</dbReference>
<name>A0A132NR45_GIAIN</name>
<evidence type="ECO:0000313" key="2">
    <source>
        <dbReference type="Proteomes" id="UP000070089"/>
    </source>
</evidence>
<accession>A0A132NR45</accession>
<dbReference type="OrthoDB" id="66144at2759"/>
<dbReference type="AlphaFoldDB" id="A0A132NR45"/>
<evidence type="ECO:0000313" key="1">
    <source>
        <dbReference type="EMBL" id="KWX12603.1"/>
    </source>
</evidence>
<keyword evidence="1" id="KW-0808">Transferase</keyword>
<dbReference type="SUPFAM" id="SSF53335">
    <property type="entry name" value="S-adenosyl-L-methionine-dependent methyltransferases"/>
    <property type="match status" value="1"/>
</dbReference>
<dbReference type="GO" id="GO:0010420">
    <property type="term" value="F:polyprenyldihydroxybenzoate methyltransferase activity"/>
    <property type="evidence" value="ECO:0007669"/>
    <property type="project" value="TreeGrafter"/>
</dbReference>
<dbReference type="InterPro" id="IPR029063">
    <property type="entry name" value="SAM-dependent_MTases_sf"/>
</dbReference>
<comment type="caution">
    <text evidence="1">The sequence shown here is derived from an EMBL/GenBank/DDBJ whole genome shotgun (WGS) entry which is preliminary data.</text>
</comment>
<dbReference type="EMBL" id="JXTI01000108">
    <property type="protein sequence ID" value="KWX12603.1"/>
    <property type="molecule type" value="Genomic_DNA"/>
</dbReference>
<reference evidence="1 2" key="1">
    <citation type="journal article" date="2015" name="Mol. Biochem. Parasitol.">
        <title>Identification of polymorphic genes for use in assemblage B genotyping assays through comparative genomics of multiple assemblage B Giardia duodenalis isolates.</title>
        <authorList>
            <person name="Wielinga C."/>
            <person name="Thompson R.C."/>
            <person name="Monis P."/>
            <person name="Ryan U."/>
        </authorList>
    </citation>
    <scope>NUCLEOTIDE SEQUENCE [LARGE SCALE GENOMIC DNA]</scope>
    <source>
        <strain evidence="1 2">BAH15c1</strain>
    </source>
</reference>
<organism evidence="1 2">
    <name type="scientific">Giardia duodenalis assemblage B</name>
    <dbReference type="NCBI Taxonomy" id="1394984"/>
    <lineage>
        <taxon>Eukaryota</taxon>
        <taxon>Metamonada</taxon>
        <taxon>Diplomonadida</taxon>
        <taxon>Hexamitidae</taxon>
        <taxon>Giardiinae</taxon>
        <taxon>Giardia</taxon>
    </lineage>
</organism>